<dbReference type="AlphaFoldDB" id="A0A8D8DL53"/>
<feature type="region of interest" description="Disordered" evidence="1">
    <location>
        <begin position="33"/>
        <end position="54"/>
    </location>
</feature>
<protein>
    <submittedName>
        <fullName evidence="2">(northern house mosquito) hypothetical protein</fullName>
    </submittedName>
</protein>
<dbReference type="EMBL" id="HBUE01275114">
    <property type="protein sequence ID" value="CAG6565905.1"/>
    <property type="molecule type" value="Transcribed_RNA"/>
</dbReference>
<accession>A0A8D8DL53</accession>
<reference evidence="2" key="1">
    <citation type="submission" date="2021-05" db="EMBL/GenBank/DDBJ databases">
        <authorList>
            <person name="Alioto T."/>
            <person name="Alioto T."/>
            <person name="Gomez Garrido J."/>
        </authorList>
    </citation>
    <scope>NUCLEOTIDE SEQUENCE</scope>
</reference>
<dbReference type="EMBL" id="HBUE01275115">
    <property type="protein sequence ID" value="CAG6565908.1"/>
    <property type="molecule type" value="Transcribed_RNA"/>
</dbReference>
<evidence type="ECO:0000313" key="2">
    <source>
        <dbReference type="EMBL" id="CAG6514427.1"/>
    </source>
</evidence>
<sequence length="101" mass="10951">MPPPRLSSTRSSTINSVACVWPAAFSRLPVATRSSTTRTRWRRPSPEGNACTRSARTRPFRCTTFTGATRATRPTGTRSVSTVSRRATRATMSSSSGMIGE</sequence>
<evidence type="ECO:0000256" key="1">
    <source>
        <dbReference type="SAM" id="MobiDB-lite"/>
    </source>
</evidence>
<organism evidence="2">
    <name type="scientific">Culex pipiens</name>
    <name type="common">House mosquito</name>
    <dbReference type="NCBI Taxonomy" id="7175"/>
    <lineage>
        <taxon>Eukaryota</taxon>
        <taxon>Metazoa</taxon>
        <taxon>Ecdysozoa</taxon>
        <taxon>Arthropoda</taxon>
        <taxon>Hexapoda</taxon>
        <taxon>Insecta</taxon>
        <taxon>Pterygota</taxon>
        <taxon>Neoptera</taxon>
        <taxon>Endopterygota</taxon>
        <taxon>Diptera</taxon>
        <taxon>Nematocera</taxon>
        <taxon>Culicoidea</taxon>
        <taxon>Culicidae</taxon>
        <taxon>Culicinae</taxon>
        <taxon>Culicini</taxon>
        <taxon>Culex</taxon>
        <taxon>Culex</taxon>
    </lineage>
</organism>
<dbReference type="EMBL" id="HBUE01275118">
    <property type="protein sequence ID" value="CAG6565915.1"/>
    <property type="molecule type" value="Transcribed_RNA"/>
</dbReference>
<proteinExistence type="predicted"/>
<feature type="region of interest" description="Disordered" evidence="1">
    <location>
        <begin position="69"/>
        <end position="101"/>
    </location>
</feature>
<dbReference type="EMBL" id="HBUE01169728">
    <property type="protein sequence ID" value="CAG6514427.1"/>
    <property type="molecule type" value="Transcribed_RNA"/>
</dbReference>
<name>A0A8D8DL53_CULPI</name>
<dbReference type="EMBL" id="HBUE01169724">
    <property type="protein sequence ID" value="CAG6514417.1"/>
    <property type="molecule type" value="Transcribed_RNA"/>
</dbReference>
<dbReference type="EMBL" id="HBUE01169725">
    <property type="protein sequence ID" value="CAG6514420.1"/>
    <property type="molecule type" value="Transcribed_RNA"/>
</dbReference>